<dbReference type="EMBL" id="JABFTP020000185">
    <property type="protein sequence ID" value="KAL3287625.1"/>
    <property type="molecule type" value="Genomic_DNA"/>
</dbReference>
<comment type="caution">
    <text evidence="1">The sequence shown here is derived from an EMBL/GenBank/DDBJ whole genome shotgun (WGS) entry which is preliminary data.</text>
</comment>
<name>A0ABD2P9R3_9CUCU</name>
<proteinExistence type="predicted"/>
<sequence length="123" mass="14079">MESSATNLQDKIDTDEKALKKLFDDTSISDMYDRIEKVVRVGKRASKPRPLRVVAVSADVVERVMRAKSFLRNSDLLVDWDLTVKQGQQKNDILIELNQRKQNGEKFGLKYSEGVARIVQLKN</sequence>
<accession>A0ABD2P9R3</accession>
<protein>
    <submittedName>
        <fullName evidence="1">Uncharacterized protein</fullName>
    </submittedName>
</protein>
<evidence type="ECO:0000313" key="1">
    <source>
        <dbReference type="EMBL" id="KAL3287625.1"/>
    </source>
</evidence>
<dbReference type="AlphaFoldDB" id="A0ABD2P9R3"/>
<keyword evidence="2" id="KW-1185">Reference proteome</keyword>
<reference evidence="1 2" key="1">
    <citation type="journal article" date="2021" name="BMC Biol.">
        <title>Horizontally acquired antibacterial genes associated with adaptive radiation of ladybird beetles.</title>
        <authorList>
            <person name="Li H.S."/>
            <person name="Tang X.F."/>
            <person name="Huang Y.H."/>
            <person name="Xu Z.Y."/>
            <person name="Chen M.L."/>
            <person name="Du X.Y."/>
            <person name="Qiu B.Y."/>
            <person name="Chen P.T."/>
            <person name="Zhang W."/>
            <person name="Slipinski A."/>
            <person name="Escalona H.E."/>
            <person name="Waterhouse R.M."/>
            <person name="Zwick A."/>
            <person name="Pang H."/>
        </authorList>
    </citation>
    <scope>NUCLEOTIDE SEQUENCE [LARGE SCALE GENOMIC DNA]</scope>
    <source>
        <strain evidence="1">SYSU2018</strain>
    </source>
</reference>
<organism evidence="1 2">
    <name type="scientific">Cryptolaemus montrouzieri</name>
    <dbReference type="NCBI Taxonomy" id="559131"/>
    <lineage>
        <taxon>Eukaryota</taxon>
        <taxon>Metazoa</taxon>
        <taxon>Ecdysozoa</taxon>
        <taxon>Arthropoda</taxon>
        <taxon>Hexapoda</taxon>
        <taxon>Insecta</taxon>
        <taxon>Pterygota</taxon>
        <taxon>Neoptera</taxon>
        <taxon>Endopterygota</taxon>
        <taxon>Coleoptera</taxon>
        <taxon>Polyphaga</taxon>
        <taxon>Cucujiformia</taxon>
        <taxon>Coccinelloidea</taxon>
        <taxon>Coccinellidae</taxon>
        <taxon>Scymninae</taxon>
        <taxon>Scymnini</taxon>
        <taxon>Cryptolaemus</taxon>
    </lineage>
</organism>
<gene>
    <name evidence="1" type="ORF">HHI36_002094</name>
</gene>
<evidence type="ECO:0000313" key="2">
    <source>
        <dbReference type="Proteomes" id="UP001516400"/>
    </source>
</evidence>
<dbReference type="Proteomes" id="UP001516400">
    <property type="component" value="Unassembled WGS sequence"/>
</dbReference>